<dbReference type="PANTHER" id="PTHR13140:SF706">
    <property type="entry name" value="DILUTE CLASS UNCONVENTIONAL MYOSIN, ISOFORM C"/>
    <property type="match status" value="1"/>
</dbReference>
<keyword evidence="4" id="KW-0505">Motor protein</keyword>
<proteinExistence type="inferred from homology"/>
<feature type="region of interest" description="Actin-binding" evidence="6">
    <location>
        <begin position="16"/>
        <end position="38"/>
    </location>
</feature>
<keyword evidence="2" id="KW-0067">ATP-binding</keyword>
<dbReference type="PANTHER" id="PTHR13140">
    <property type="entry name" value="MYOSIN"/>
    <property type="match status" value="1"/>
</dbReference>
<keyword evidence="3 6" id="KW-0518">Myosin</keyword>
<dbReference type="EMBL" id="JBDODL010000209">
    <property type="protein sequence ID" value="MES1919145.1"/>
    <property type="molecule type" value="Genomic_DNA"/>
</dbReference>
<dbReference type="InterPro" id="IPR001609">
    <property type="entry name" value="Myosin_head_motor_dom-like"/>
</dbReference>
<evidence type="ECO:0000313" key="8">
    <source>
        <dbReference type="EMBL" id="MES1919145.1"/>
    </source>
</evidence>
<evidence type="ECO:0000256" key="6">
    <source>
        <dbReference type="PROSITE-ProRule" id="PRU00782"/>
    </source>
</evidence>
<dbReference type="PROSITE" id="PS51456">
    <property type="entry name" value="MYOSIN_MOTOR"/>
    <property type="match status" value="1"/>
</dbReference>
<accession>A0ABV2AHI1</accession>
<gene>
    <name evidence="8" type="ORF">MHBO_001009</name>
</gene>
<evidence type="ECO:0000313" key="9">
    <source>
        <dbReference type="Proteomes" id="UP001439008"/>
    </source>
</evidence>
<feature type="domain" description="Myosin motor" evidence="7">
    <location>
        <begin position="1"/>
        <end position="86"/>
    </location>
</feature>
<evidence type="ECO:0000259" key="7">
    <source>
        <dbReference type="PROSITE" id="PS51456"/>
    </source>
</evidence>
<keyword evidence="1" id="KW-0547">Nucleotide-binding</keyword>
<protein>
    <recommendedName>
        <fullName evidence="7">Myosin motor domain-containing protein</fullName>
    </recommendedName>
</protein>
<dbReference type="Proteomes" id="UP001439008">
    <property type="component" value="Unassembled WGS sequence"/>
</dbReference>
<name>A0ABV2AHI1_9EUKA</name>
<reference evidence="8 9" key="1">
    <citation type="journal article" date="2024" name="BMC Biol.">
        <title>Comparative genomics of Ascetosporea gives new insight into the evolutionary basis for animal parasitism in Rhizaria.</title>
        <authorList>
            <person name="Hiltunen Thoren M."/>
            <person name="Onut-Brannstrom I."/>
            <person name="Alfjorden A."/>
            <person name="Peckova H."/>
            <person name="Swords F."/>
            <person name="Hooper C."/>
            <person name="Holzer A.S."/>
            <person name="Bass D."/>
            <person name="Burki F."/>
        </authorList>
    </citation>
    <scope>NUCLEOTIDE SEQUENCE [LARGE SCALE GENOMIC DNA]</scope>
    <source>
        <strain evidence="8">20-A016</strain>
    </source>
</reference>
<keyword evidence="5 6" id="KW-0009">Actin-binding</keyword>
<organism evidence="8 9">
    <name type="scientific">Bonamia ostreae</name>
    <dbReference type="NCBI Taxonomy" id="126728"/>
    <lineage>
        <taxon>Eukaryota</taxon>
        <taxon>Sar</taxon>
        <taxon>Rhizaria</taxon>
        <taxon>Endomyxa</taxon>
        <taxon>Ascetosporea</taxon>
        <taxon>Haplosporida</taxon>
        <taxon>Bonamia</taxon>
    </lineage>
</organism>
<comment type="similarity">
    <text evidence="6">Belongs to the TRAFAC class myosin-kinesin ATPase superfamily. Myosin family.</text>
</comment>
<keyword evidence="9" id="KW-1185">Reference proteome</keyword>
<comment type="caution">
    <text evidence="6">Lacks conserved residue(s) required for the propagation of feature annotation.</text>
</comment>
<evidence type="ECO:0000256" key="5">
    <source>
        <dbReference type="ARBA" id="ARBA00023203"/>
    </source>
</evidence>
<dbReference type="InterPro" id="IPR036961">
    <property type="entry name" value="Kinesin_motor_dom_sf"/>
</dbReference>
<evidence type="ECO:0000256" key="2">
    <source>
        <dbReference type="ARBA" id="ARBA00022840"/>
    </source>
</evidence>
<dbReference type="InterPro" id="IPR027417">
    <property type="entry name" value="P-loop_NTPase"/>
</dbReference>
<dbReference type="Gene3D" id="1.20.58.530">
    <property type="match status" value="1"/>
</dbReference>
<dbReference type="Pfam" id="PF00063">
    <property type="entry name" value="Myosin_head"/>
    <property type="match status" value="1"/>
</dbReference>
<dbReference type="Gene3D" id="3.40.850.10">
    <property type="entry name" value="Kinesin motor domain"/>
    <property type="match status" value="1"/>
</dbReference>
<evidence type="ECO:0000256" key="4">
    <source>
        <dbReference type="ARBA" id="ARBA00023175"/>
    </source>
</evidence>
<sequence>MYKRKGSLATDFRNQLNKLLLKIRKTEPHFVRCLKPNIGNHPNTFDSALVMNQMKNAGLRVAIKVRSTGFVNIRQVTRTESRLKIF</sequence>
<evidence type="ECO:0000256" key="3">
    <source>
        <dbReference type="ARBA" id="ARBA00023123"/>
    </source>
</evidence>
<evidence type="ECO:0000256" key="1">
    <source>
        <dbReference type="ARBA" id="ARBA00022741"/>
    </source>
</evidence>
<comment type="caution">
    <text evidence="8">The sequence shown here is derived from an EMBL/GenBank/DDBJ whole genome shotgun (WGS) entry which is preliminary data.</text>
</comment>
<dbReference type="SUPFAM" id="SSF52540">
    <property type="entry name" value="P-loop containing nucleoside triphosphate hydrolases"/>
    <property type="match status" value="1"/>
</dbReference>